<dbReference type="GO" id="GO:0071555">
    <property type="term" value="P:cell wall organization"/>
    <property type="evidence" value="ECO:0007669"/>
    <property type="project" value="UniProtKB-KW"/>
</dbReference>
<protein>
    <submittedName>
        <fullName evidence="10">Uncharacterized protein</fullName>
    </submittedName>
</protein>
<dbReference type="GO" id="GO:0016760">
    <property type="term" value="F:cellulose synthase (UDP-forming) activity"/>
    <property type="evidence" value="ECO:0007669"/>
    <property type="project" value="InterPro"/>
</dbReference>
<evidence type="ECO:0000256" key="9">
    <source>
        <dbReference type="SAM" id="Phobius"/>
    </source>
</evidence>
<name>B9FMZ9_ORYSJ</name>
<dbReference type="GO" id="GO:0016020">
    <property type="term" value="C:membrane"/>
    <property type="evidence" value="ECO:0007669"/>
    <property type="project" value="InterPro"/>
</dbReference>
<feature type="transmembrane region" description="Helical" evidence="9">
    <location>
        <begin position="158"/>
        <end position="176"/>
    </location>
</feature>
<dbReference type="AlphaFoldDB" id="B9FMZ9"/>
<dbReference type="EMBL" id="CM000142">
    <property type="protein sequence ID" value="EEE62671.1"/>
    <property type="molecule type" value="Genomic_DNA"/>
</dbReference>
<dbReference type="Proteomes" id="UP000007752">
    <property type="component" value="Chromosome 5"/>
</dbReference>
<evidence type="ECO:0000256" key="8">
    <source>
        <dbReference type="SAM" id="MobiDB-lite"/>
    </source>
</evidence>
<dbReference type="GO" id="GO:0030244">
    <property type="term" value="P:cellulose biosynthetic process"/>
    <property type="evidence" value="ECO:0007669"/>
    <property type="project" value="InterPro"/>
</dbReference>
<feature type="compositionally biased region" description="Low complexity" evidence="8">
    <location>
        <begin position="27"/>
        <end position="47"/>
    </location>
</feature>
<evidence type="ECO:0000256" key="6">
    <source>
        <dbReference type="ARBA" id="ARBA00023136"/>
    </source>
</evidence>
<evidence type="ECO:0000256" key="4">
    <source>
        <dbReference type="ARBA" id="ARBA00022692"/>
    </source>
</evidence>
<evidence type="ECO:0000256" key="5">
    <source>
        <dbReference type="ARBA" id="ARBA00022989"/>
    </source>
</evidence>
<sequence>MPTKEELKALLSALGYSAGDCRPTPPSASALAEGAHSAASTTSASLRRSSRQRSRSKGSAASMMARWTRPWRERDSPQLLKEAIHVVSYAFEGQTRWAKEVAASPMITSPSAPMDHRKNLRNYQFAKCRLTGRFGAVEALNLLGYVTRVAYPLASLPLTVYCALPAVCLLTGKSTFPSDVSYYDGVLILLLFSVAASVVLGLRWSRVPLRAWCPAAPFNTAKHASISAVAAIRASGRFGFGSGGRDLSVSKRPAVGVSVKGIYCAAWRITSTSTLSPQEIAVFWP</sequence>
<evidence type="ECO:0000313" key="10">
    <source>
        <dbReference type="EMBL" id="EEE62671.1"/>
    </source>
</evidence>
<keyword evidence="6 9" id="KW-0472">Membrane</keyword>
<reference evidence="10" key="1">
    <citation type="journal article" date="2005" name="PLoS Biol.">
        <title>The genomes of Oryza sativa: a history of duplications.</title>
        <authorList>
            <person name="Yu J."/>
            <person name="Wang J."/>
            <person name="Lin W."/>
            <person name="Li S."/>
            <person name="Li H."/>
            <person name="Zhou J."/>
            <person name="Ni P."/>
            <person name="Dong W."/>
            <person name="Hu S."/>
            <person name="Zeng C."/>
            <person name="Zhang J."/>
            <person name="Zhang Y."/>
            <person name="Li R."/>
            <person name="Xu Z."/>
            <person name="Li S."/>
            <person name="Li X."/>
            <person name="Zheng H."/>
            <person name="Cong L."/>
            <person name="Lin L."/>
            <person name="Yin J."/>
            <person name="Geng J."/>
            <person name="Li G."/>
            <person name="Shi J."/>
            <person name="Liu J."/>
            <person name="Lv H."/>
            <person name="Li J."/>
            <person name="Wang J."/>
            <person name="Deng Y."/>
            <person name="Ran L."/>
            <person name="Shi X."/>
            <person name="Wang X."/>
            <person name="Wu Q."/>
            <person name="Li C."/>
            <person name="Ren X."/>
            <person name="Wang J."/>
            <person name="Wang X."/>
            <person name="Li D."/>
            <person name="Liu D."/>
            <person name="Zhang X."/>
            <person name="Ji Z."/>
            <person name="Zhao W."/>
            <person name="Sun Y."/>
            <person name="Zhang Z."/>
            <person name="Bao J."/>
            <person name="Han Y."/>
            <person name="Dong L."/>
            <person name="Ji J."/>
            <person name="Chen P."/>
            <person name="Wu S."/>
            <person name="Liu J."/>
            <person name="Xiao Y."/>
            <person name="Bu D."/>
            <person name="Tan J."/>
            <person name="Yang L."/>
            <person name="Ye C."/>
            <person name="Zhang J."/>
            <person name="Xu J."/>
            <person name="Zhou Y."/>
            <person name="Yu Y."/>
            <person name="Zhang B."/>
            <person name="Zhuang S."/>
            <person name="Wei H."/>
            <person name="Liu B."/>
            <person name="Lei M."/>
            <person name="Yu H."/>
            <person name="Li Y."/>
            <person name="Xu H."/>
            <person name="Wei S."/>
            <person name="He X."/>
            <person name="Fang L."/>
            <person name="Zhang Z."/>
            <person name="Zhang Y."/>
            <person name="Huang X."/>
            <person name="Su Z."/>
            <person name="Tong W."/>
            <person name="Li J."/>
            <person name="Tong Z."/>
            <person name="Li S."/>
            <person name="Ye J."/>
            <person name="Wang L."/>
            <person name="Fang L."/>
            <person name="Lei T."/>
            <person name="Chen C."/>
            <person name="Chen H."/>
            <person name="Xu Z."/>
            <person name="Li H."/>
            <person name="Huang H."/>
            <person name="Zhang F."/>
            <person name="Xu H."/>
            <person name="Li N."/>
            <person name="Zhao C."/>
            <person name="Li S."/>
            <person name="Dong L."/>
            <person name="Huang Y."/>
            <person name="Li L."/>
            <person name="Xi Y."/>
            <person name="Qi Q."/>
            <person name="Li W."/>
            <person name="Zhang B."/>
            <person name="Hu W."/>
            <person name="Zhang Y."/>
            <person name="Tian X."/>
            <person name="Jiao Y."/>
            <person name="Liang X."/>
            <person name="Jin J."/>
            <person name="Gao L."/>
            <person name="Zheng W."/>
            <person name="Hao B."/>
            <person name="Liu S."/>
            <person name="Wang W."/>
            <person name="Yuan L."/>
            <person name="Cao M."/>
            <person name="McDermott J."/>
            <person name="Samudrala R."/>
            <person name="Wang J."/>
            <person name="Wong G.K."/>
            <person name="Yang H."/>
        </authorList>
    </citation>
    <scope>NUCLEOTIDE SEQUENCE [LARGE SCALE GENOMIC DNA]</scope>
</reference>
<comment type="subcellular location">
    <subcellularLocation>
        <location evidence="1">Endomembrane system</location>
    </subcellularLocation>
</comment>
<keyword evidence="2" id="KW-0328">Glycosyltransferase</keyword>
<evidence type="ECO:0000256" key="2">
    <source>
        <dbReference type="ARBA" id="ARBA00022676"/>
    </source>
</evidence>
<feature type="transmembrane region" description="Helical" evidence="9">
    <location>
        <begin position="182"/>
        <end position="202"/>
    </location>
</feature>
<keyword evidence="4 9" id="KW-0812">Transmembrane</keyword>
<organism evidence="10">
    <name type="scientific">Oryza sativa subsp. japonica</name>
    <name type="common">Rice</name>
    <dbReference type="NCBI Taxonomy" id="39947"/>
    <lineage>
        <taxon>Eukaryota</taxon>
        <taxon>Viridiplantae</taxon>
        <taxon>Streptophyta</taxon>
        <taxon>Embryophyta</taxon>
        <taxon>Tracheophyta</taxon>
        <taxon>Spermatophyta</taxon>
        <taxon>Magnoliopsida</taxon>
        <taxon>Liliopsida</taxon>
        <taxon>Poales</taxon>
        <taxon>Poaceae</taxon>
        <taxon>BOP clade</taxon>
        <taxon>Oryzoideae</taxon>
        <taxon>Oryzeae</taxon>
        <taxon>Oryzinae</taxon>
        <taxon>Oryza</taxon>
        <taxon>Oryza sativa</taxon>
    </lineage>
</organism>
<reference evidence="10" key="2">
    <citation type="submission" date="2008-12" db="EMBL/GenBank/DDBJ databases">
        <title>Improved gene annotation of the rice (Oryza sativa) genomes.</title>
        <authorList>
            <person name="Wang J."/>
            <person name="Li R."/>
            <person name="Fan W."/>
            <person name="Huang Q."/>
            <person name="Zhang J."/>
            <person name="Zhou Y."/>
            <person name="Hu Y."/>
            <person name="Zi S."/>
            <person name="Li J."/>
            <person name="Ni P."/>
            <person name="Zheng H."/>
            <person name="Zhang Y."/>
            <person name="Zhao M."/>
            <person name="Hao Q."/>
            <person name="McDermott J."/>
            <person name="Samudrala R."/>
            <person name="Kristiansen K."/>
            <person name="Wong G.K.-S."/>
        </authorList>
    </citation>
    <scope>NUCLEOTIDE SEQUENCE</scope>
</reference>
<evidence type="ECO:0000256" key="3">
    <source>
        <dbReference type="ARBA" id="ARBA00022679"/>
    </source>
</evidence>
<dbReference type="InterPro" id="IPR005150">
    <property type="entry name" value="Cellulose_synth"/>
</dbReference>
<proteinExistence type="predicted"/>
<feature type="region of interest" description="Disordered" evidence="8">
    <location>
        <begin position="18"/>
        <end position="65"/>
    </location>
</feature>
<evidence type="ECO:0000256" key="7">
    <source>
        <dbReference type="ARBA" id="ARBA00023316"/>
    </source>
</evidence>
<dbReference type="Pfam" id="PF03552">
    <property type="entry name" value="Cellulose_synt"/>
    <property type="match status" value="1"/>
</dbReference>
<keyword evidence="5 9" id="KW-1133">Transmembrane helix</keyword>
<accession>B9FMZ9</accession>
<keyword evidence="7" id="KW-0961">Cell wall biogenesis/degradation</keyword>
<dbReference type="PANTHER" id="PTHR13301">
    <property type="entry name" value="X-BOX TRANSCRIPTION FACTOR-RELATED"/>
    <property type="match status" value="1"/>
</dbReference>
<gene>
    <name evidence="10" type="ORF">OsJ_17474</name>
</gene>
<keyword evidence="3" id="KW-0808">Transferase</keyword>
<dbReference type="GO" id="GO:0012505">
    <property type="term" value="C:endomembrane system"/>
    <property type="evidence" value="ECO:0007669"/>
    <property type="project" value="UniProtKB-SubCell"/>
</dbReference>
<evidence type="ECO:0000256" key="1">
    <source>
        <dbReference type="ARBA" id="ARBA00004308"/>
    </source>
</evidence>